<keyword evidence="1" id="KW-0175">Coiled coil</keyword>
<name>A0AAD6VDK6_9AGAR</name>
<proteinExistence type="predicted"/>
<dbReference type="AlphaFoldDB" id="A0AAD6VDK6"/>
<gene>
    <name evidence="2" type="ORF">GGX14DRAFT_366983</name>
</gene>
<feature type="coiled-coil region" evidence="1">
    <location>
        <begin position="600"/>
        <end position="627"/>
    </location>
</feature>
<reference evidence="2" key="1">
    <citation type="submission" date="2023-03" db="EMBL/GenBank/DDBJ databases">
        <title>Massive genome expansion in bonnet fungi (Mycena s.s.) driven by repeated elements and novel gene families across ecological guilds.</title>
        <authorList>
            <consortium name="Lawrence Berkeley National Laboratory"/>
            <person name="Harder C.B."/>
            <person name="Miyauchi S."/>
            <person name="Viragh M."/>
            <person name="Kuo A."/>
            <person name="Thoen E."/>
            <person name="Andreopoulos B."/>
            <person name="Lu D."/>
            <person name="Skrede I."/>
            <person name="Drula E."/>
            <person name="Henrissat B."/>
            <person name="Morin E."/>
            <person name="Kohler A."/>
            <person name="Barry K."/>
            <person name="LaButti K."/>
            <person name="Morin E."/>
            <person name="Salamov A."/>
            <person name="Lipzen A."/>
            <person name="Mereny Z."/>
            <person name="Hegedus B."/>
            <person name="Baldrian P."/>
            <person name="Stursova M."/>
            <person name="Weitz H."/>
            <person name="Taylor A."/>
            <person name="Grigoriev I.V."/>
            <person name="Nagy L.G."/>
            <person name="Martin F."/>
            <person name="Kauserud H."/>
        </authorList>
    </citation>
    <scope>NUCLEOTIDE SEQUENCE</scope>
    <source>
        <strain evidence="2">9144</strain>
    </source>
</reference>
<protein>
    <submittedName>
        <fullName evidence="2">Uncharacterized protein</fullName>
    </submittedName>
</protein>
<accession>A0AAD6VDK6</accession>
<feature type="non-terminal residue" evidence="2">
    <location>
        <position position="1"/>
    </location>
</feature>
<dbReference type="Proteomes" id="UP001219525">
    <property type="component" value="Unassembled WGS sequence"/>
</dbReference>
<keyword evidence="3" id="KW-1185">Reference proteome</keyword>
<evidence type="ECO:0000313" key="2">
    <source>
        <dbReference type="EMBL" id="KAJ7206600.1"/>
    </source>
</evidence>
<sequence>RTVDRAVDEAYVMARVQTGYNFLTMTDDFTLSGDSTSRRNQNYQSHHATFCVPEMLPDGTTKLSDVPQTHFLGIRSTVNHTAEKSHESWMRSLQDVLCFWNESPLAKRKLRGMNSDHANAEKAVADLMKATKHQESLTDLAEDYLDALDLEELNTLMDEWIAKKIEDAGGQDAYDTLPKEERAARDIATYAALKQSIGETEFDKLPEAQRALTKLFIWSGCCMHKDQNSFKGGNAAMIGAYSSLGFKKPCALLNKANKEAVDVARKALFLETGTRPMSDDELTSLESASCGGSKAVALAGAVINNRYDKKGQGDTHLIYMEQQLDSVIRRFPQVNNTRFGSHGEAAGELLAHLDLYRKFLEHIRWKKQTPSWTNIELNVSKALHDPPTLTELAILALYTQVITHPYMAMVRRPESEALNAIDLGPLHNDVREHCQRLIDVPELLLDFGDKCYVDATLDGKKFTRPEVVAAVKQLHVDGQLPHLKDLLVNILRSAMETWLRFSAEYAPGGLIDGLTPDLRKRVFLNATNDRNEGALGSFVVDMRSNSSTTLATHNGMAMYTRNHTREFAKRFFTAEDQTWIMRAARDQSASGTERERRREQAEFEQRLVEMKKERHQKRQDKAAERQQLLDDTELVTDGAAIDKLTGKKLDVQIDKLKALWIKRIKLPLKGLRVEDKKIALKAAMKEHLL</sequence>
<comment type="caution">
    <text evidence="2">The sequence shown here is derived from an EMBL/GenBank/DDBJ whole genome shotgun (WGS) entry which is preliminary data.</text>
</comment>
<dbReference type="EMBL" id="JARJCW010000039">
    <property type="protein sequence ID" value="KAJ7206600.1"/>
    <property type="molecule type" value="Genomic_DNA"/>
</dbReference>
<evidence type="ECO:0000256" key="1">
    <source>
        <dbReference type="SAM" id="Coils"/>
    </source>
</evidence>
<evidence type="ECO:0000313" key="3">
    <source>
        <dbReference type="Proteomes" id="UP001219525"/>
    </source>
</evidence>
<organism evidence="2 3">
    <name type="scientific">Mycena pura</name>
    <dbReference type="NCBI Taxonomy" id="153505"/>
    <lineage>
        <taxon>Eukaryota</taxon>
        <taxon>Fungi</taxon>
        <taxon>Dikarya</taxon>
        <taxon>Basidiomycota</taxon>
        <taxon>Agaricomycotina</taxon>
        <taxon>Agaricomycetes</taxon>
        <taxon>Agaricomycetidae</taxon>
        <taxon>Agaricales</taxon>
        <taxon>Marasmiineae</taxon>
        <taxon>Mycenaceae</taxon>
        <taxon>Mycena</taxon>
    </lineage>
</organism>